<evidence type="ECO:0000256" key="4">
    <source>
        <dbReference type="ARBA" id="ARBA00022759"/>
    </source>
</evidence>
<feature type="binding site" evidence="12">
    <location>
        <position position="181"/>
    </location>
    <ligand>
        <name>Zn(2+)</name>
        <dbReference type="ChEBI" id="CHEBI:29105"/>
        <label>1</label>
        <note>catalytic</note>
    </ligand>
</feature>
<dbReference type="PANTHER" id="PTHR43694:SF1">
    <property type="entry name" value="RIBONUCLEASE J"/>
    <property type="match status" value="1"/>
</dbReference>
<dbReference type="RefSeq" id="WP_091115945.1">
    <property type="nucleotide sequence ID" value="NZ_FOWQ01000010.1"/>
</dbReference>
<evidence type="ECO:0000256" key="8">
    <source>
        <dbReference type="ARBA" id="ARBA00022884"/>
    </source>
</evidence>
<dbReference type="InterPro" id="IPR036866">
    <property type="entry name" value="RibonucZ/Hydroxyglut_hydro"/>
</dbReference>
<dbReference type="GO" id="GO:0004521">
    <property type="term" value="F:RNA endonuclease activity"/>
    <property type="evidence" value="ECO:0007669"/>
    <property type="project" value="UniProtKB-UniRule"/>
</dbReference>
<feature type="binding site" evidence="12">
    <location>
        <position position="408"/>
    </location>
    <ligand>
        <name>Zn(2+)</name>
        <dbReference type="ChEBI" id="CHEBI:29105"/>
        <label>1</label>
        <note>catalytic</note>
    </ligand>
</feature>
<feature type="binding site" evidence="12">
    <location>
        <position position="97"/>
    </location>
    <ligand>
        <name>Zn(2+)</name>
        <dbReference type="ChEBI" id="CHEBI:29105"/>
        <label>1</label>
        <note>catalytic</note>
    </ligand>
</feature>
<dbReference type="PROSITE" id="PS01292">
    <property type="entry name" value="UPF0036"/>
    <property type="match status" value="1"/>
</dbReference>
<dbReference type="AlphaFoldDB" id="A0A1I5UBL5"/>
<dbReference type="SUPFAM" id="SSF56281">
    <property type="entry name" value="Metallo-hydrolase/oxidoreductase"/>
    <property type="match status" value="1"/>
</dbReference>
<name>A0A1I5UBL5_9ACTN</name>
<feature type="domain" description="Metallo-beta-lactamase" evidence="14">
    <location>
        <begin position="39"/>
        <end position="233"/>
    </location>
</feature>
<dbReference type="OrthoDB" id="9770211at2"/>
<keyword evidence="12" id="KW-0106">Calcium</keyword>
<dbReference type="GO" id="GO:0006364">
    <property type="term" value="P:rRNA processing"/>
    <property type="evidence" value="ECO:0007669"/>
    <property type="project" value="UniProtKB-UniRule"/>
</dbReference>
<dbReference type="HAMAP" id="MF_01491">
    <property type="entry name" value="RNase_J_bact"/>
    <property type="match status" value="1"/>
</dbReference>
<proteinExistence type="inferred from homology"/>
<keyword evidence="2 9" id="KW-0540">Nuclease</keyword>
<dbReference type="Pfam" id="PF07521">
    <property type="entry name" value="RMMBL"/>
    <property type="match status" value="1"/>
</dbReference>
<dbReference type="InterPro" id="IPR041636">
    <property type="entry name" value="RNase_J_C"/>
</dbReference>
<keyword evidence="1 9" id="KW-0963">Cytoplasm</keyword>
<comment type="function">
    <text evidence="9">An RNase that has 5'-3' exonuclease and possibly endonuclease activity. Involved in maturation of rRNA and in some organisms also mRNA maturation and/or decay.</text>
</comment>
<keyword evidence="8 9" id="KW-0694">RNA-binding</keyword>
<dbReference type="Gene3D" id="3.40.50.10710">
    <property type="entry name" value="Metallo-hydrolase/oxidoreductase"/>
    <property type="match status" value="1"/>
</dbReference>
<comment type="subunit">
    <text evidence="9">Homodimer, may be a subunit of the RNA degradosome.</text>
</comment>
<dbReference type="Pfam" id="PF22505">
    <property type="entry name" value="RNase_J_b_CASP"/>
    <property type="match status" value="1"/>
</dbReference>
<feature type="binding site" evidence="12">
    <location>
        <position position="67"/>
    </location>
    <ligand>
        <name>Ca(2+)</name>
        <dbReference type="ChEBI" id="CHEBI:29108"/>
    </ligand>
</feature>
<comment type="similarity">
    <text evidence="9">Belongs to the metallo-beta-lactamase superfamily. RNA-metabolizing metallo-beta-lactamase-like family. Bacterial RNase J subfamily.</text>
</comment>
<dbReference type="NCBIfam" id="TIGR00649">
    <property type="entry name" value="MG423"/>
    <property type="match status" value="1"/>
</dbReference>
<dbReference type="InterPro" id="IPR042173">
    <property type="entry name" value="RNase_J_2"/>
</dbReference>
<comment type="cofactor">
    <cofactor evidence="12">
        <name>Zn(2+)</name>
        <dbReference type="ChEBI" id="CHEBI:29105"/>
    </cofactor>
    <text evidence="12">Binds 2 Zn(2+) ions per subunit. It is not clear if Zn(2+) or Mg(2+) is physiologically important.</text>
</comment>
<reference evidence="16" key="1">
    <citation type="submission" date="2016-10" db="EMBL/GenBank/DDBJ databases">
        <authorList>
            <person name="Varghese N."/>
            <person name="Submissions S."/>
        </authorList>
    </citation>
    <scope>NUCLEOTIDE SEQUENCE [LARGE SCALE GENOMIC DNA]</scope>
    <source>
        <strain evidence="16">DSM 44208</strain>
    </source>
</reference>
<comment type="subcellular location">
    <subcellularLocation>
        <location evidence="9">Cytoplasm</location>
    </subcellularLocation>
</comment>
<gene>
    <name evidence="9" type="primary">rnj</name>
    <name evidence="15" type="ORF">SAMN05660464_0201</name>
</gene>
<accession>A0A1I5UBL5</accession>
<dbReference type="Gene3D" id="3.10.20.580">
    <property type="match status" value="1"/>
</dbReference>
<feature type="binding site" evidence="12">
    <location>
        <position position="159"/>
    </location>
    <ligand>
        <name>Zn(2+)</name>
        <dbReference type="ChEBI" id="CHEBI:29105"/>
        <label>1</label>
        <note>catalytic</note>
    </ligand>
</feature>
<feature type="active site" description="Proton acceptor" evidence="10">
    <location>
        <position position="386"/>
    </location>
</feature>
<evidence type="ECO:0000256" key="6">
    <source>
        <dbReference type="ARBA" id="ARBA00022833"/>
    </source>
</evidence>
<comment type="cofactor">
    <cofactor evidence="12">
        <name>Ca(2+)</name>
        <dbReference type="ChEBI" id="CHEBI:29108"/>
    </cofactor>
    <text evidence="12">Binds 1 Ca(2+) cation per subunit. Seen in 1 crystal structure, it is not clear if it is physiologically important.</text>
</comment>
<dbReference type="InterPro" id="IPR001279">
    <property type="entry name" value="Metallo-B-lactamas"/>
</dbReference>
<feature type="binding site" evidence="12">
    <location>
        <position position="96"/>
    </location>
    <ligand>
        <name>Zn(2+)</name>
        <dbReference type="ChEBI" id="CHEBI:29105"/>
        <label>1</label>
        <note>catalytic</note>
    </ligand>
</feature>
<feature type="binding site" evidence="12">
    <location>
        <position position="94"/>
    </location>
    <ligand>
        <name>Zn(2+)</name>
        <dbReference type="ChEBI" id="CHEBI:29105"/>
        <label>1</label>
        <note>catalytic</note>
    </ligand>
</feature>
<dbReference type="InterPro" id="IPR030854">
    <property type="entry name" value="RNase_J_bac"/>
</dbReference>
<dbReference type="STRING" id="1523247.SAMN05660464_0201"/>
<feature type="region of interest" description="Disordered" evidence="13">
    <location>
        <begin position="1"/>
        <end position="20"/>
    </location>
</feature>
<evidence type="ECO:0000259" key="14">
    <source>
        <dbReference type="SMART" id="SM00849"/>
    </source>
</evidence>
<dbReference type="Gene3D" id="3.60.15.10">
    <property type="entry name" value="Ribonuclease Z/Hydroxyacylglutathione hydrolase-like"/>
    <property type="match status" value="1"/>
</dbReference>
<evidence type="ECO:0000256" key="1">
    <source>
        <dbReference type="ARBA" id="ARBA00022490"/>
    </source>
</evidence>
<keyword evidence="16" id="KW-1185">Reference proteome</keyword>
<dbReference type="InterPro" id="IPR001587">
    <property type="entry name" value="RNase_J_CS"/>
</dbReference>
<organism evidence="15 16">
    <name type="scientific">Geodermatophilus dictyosporus</name>
    <dbReference type="NCBI Taxonomy" id="1523247"/>
    <lineage>
        <taxon>Bacteria</taxon>
        <taxon>Bacillati</taxon>
        <taxon>Actinomycetota</taxon>
        <taxon>Actinomycetes</taxon>
        <taxon>Geodermatophilales</taxon>
        <taxon>Geodermatophilaceae</taxon>
        <taxon>Geodermatophilus</taxon>
    </lineage>
</organism>
<dbReference type="CDD" id="cd07714">
    <property type="entry name" value="RNaseJ_MBL-fold"/>
    <property type="match status" value="1"/>
</dbReference>
<keyword evidence="4 9" id="KW-0255">Endonuclease</keyword>
<evidence type="ECO:0000256" key="2">
    <source>
        <dbReference type="ARBA" id="ARBA00022722"/>
    </source>
</evidence>
<dbReference type="PIRSF" id="PIRSF004803">
    <property type="entry name" value="RnjA"/>
    <property type="match status" value="1"/>
</dbReference>
<dbReference type="InterPro" id="IPR011108">
    <property type="entry name" value="RMMBL"/>
</dbReference>
<keyword evidence="3 12" id="KW-0479">Metal-binding</keyword>
<dbReference type="EMBL" id="FOWQ01000010">
    <property type="protein sequence ID" value="SFP92661.1"/>
    <property type="molecule type" value="Genomic_DNA"/>
</dbReference>
<dbReference type="InterPro" id="IPR055132">
    <property type="entry name" value="RNase_J_b_CASP"/>
</dbReference>
<dbReference type="EC" id="3.1.-.-" evidence="9"/>
<evidence type="ECO:0000256" key="3">
    <source>
        <dbReference type="ARBA" id="ARBA00022723"/>
    </source>
</evidence>
<evidence type="ECO:0000256" key="11">
    <source>
        <dbReference type="PIRSR" id="PIRSR004803-2"/>
    </source>
</evidence>
<dbReference type="GO" id="GO:0008270">
    <property type="term" value="F:zinc ion binding"/>
    <property type="evidence" value="ECO:0007669"/>
    <property type="project" value="InterPro"/>
</dbReference>
<evidence type="ECO:0000256" key="5">
    <source>
        <dbReference type="ARBA" id="ARBA00022801"/>
    </source>
</evidence>
<dbReference type="Pfam" id="PF12706">
    <property type="entry name" value="Lactamase_B_2"/>
    <property type="match status" value="1"/>
</dbReference>
<feature type="binding site" evidence="12">
    <location>
        <position position="69"/>
    </location>
    <ligand>
        <name>Ca(2+)</name>
        <dbReference type="ChEBI" id="CHEBI:29108"/>
    </ligand>
</feature>
<evidence type="ECO:0000256" key="9">
    <source>
        <dbReference type="HAMAP-Rule" id="MF_01491"/>
    </source>
</evidence>
<evidence type="ECO:0000256" key="12">
    <source>
        <dbReference type="PIRSR" id="PIRSR004803-3"/>
    </source>
</evidence>
<dbReference type="GO" id="GO:0003723">
    <property type="term" value="F:RNA binding"/>
    <property type="evidence" value="ECO:0007669"/>
    <property type="project" value="UniProtKB-UniRule"/>
</dbReference>
<keyword evidence="5 9" id="KW-0378">Hydrolase</keyword>
<feature type="active site" description="Proton donor" evidence="10">
    <location>
        <position position="213"/>
    </location>
</feature>
<dbReference type="PANTHER" id="PTHR43694">
    <property type="entry name" value="RIBONUCLEASE J"/>
    <property type="match status" value="1"/>
</dbReference>
<evidence type="ECO:0000256" key="10">
    <source>
        <dbReference type="PIRSR" id="PIRSR004803-1"/>
    </source>
</evidence>
<feature type="compositionally biased region" description="Polar residues" evidence="13">
    <location>
        <begin position="1"/>
        <end position="11"/>
    </location>
</feature>
<keyword evidence="9" id="KW-0698">rRNA processing</keyword>
<sequence length="570" mass="61029">MTVSSAGQANQPHLDLKTPPPLPAGGLRVIALGGLGEIGRNMAVLEFDGKLLVIDCGVLFPEAEQPGVDLILPDFGVIEHRLDDVAAVVLTHGHEDHIGAIPYLLRMRSDIPLVGSRFTLALVKAKLREHRLDPVLVEVAAGDDHVAGPFHCEFISVNHSIPDALAVAVHTPAGVLVHTGDFKMDQLPLDGVLTDLGAFARLGLEGIDLLLADSTNAEIPGFVTPERSIGPVLEDVFRRATQRLIVSSFASHVHRIQQVLDAADTHGRKVALVGRSMVRNMGVARDLGLLRVAPGLMVSLDEATSMPPEQVVLVSTGSQGEPLSALGRMARGEHHQVTIEAGDTIVLASSLVPGNETAVYKVINGLARLGATVVHKETARVHVSGHAPAGELRTLLNVAKPRYLMPVHGEWRHLRAHAALAEQTGMAADRVLLAEDGVVVDLVDGKASISGSVPVGNVYVDGLNVGDVGEESLQERRILGDEGFVALTVVVEPSTGTIVRPVHLSTRGFSDDPTAFDEVLRLVEDNLKRELSDGRTEAHRLSQVIRRTVGKWVSDTHRRRPMIIPTVLEV</sequence>
<keyword evidence="6 12" id="KW-0862">Zinc</keyword>
<feature type="binding site" evidence="12">
    <location>
        <position position="461"/>
    </location>
    <ligand>
        <name>Ca(2+)</name>
        <dbReference type="ChEBI" id="CHEBI:29108"/>
    </ligand>
</feature>
<evidence type="ECO:0000313" key="15">
    <source>
        <dbReference type="EMBL" id="SFP92661.1"/>
    </source>
</evidence>
<dbReference type="InterPro" id="IPR004613">
    <property type="entry name" value="RNase_J"/>
</dbReference>
<dbReference type="SMART" id="SM00849">
    <property type="entry name" value="Lactamase_B"/>
    <property type="match status" value="1"/>
</dbReference>
<evidence type="ECO:0000256" key="7">
    <source>
        <dbReference type="ARBA" id="ARBA00022839"/>
    </source>
</evidence>
<feature type="binding site" evidence="9 11">
    <location>
        <begin position="382"/>
        <end position="386"/>
    </location>
    <ligand>
        <name>substrate</name>
    </ligand>
</feature>
<evidence type="ECO:0000313" key="16">
    <source>
        <dbReference type="Proteomes" id="UP000198857"/>
    </source>
</evidence>
<keyword evidence="7 9" id="KW-0269">Exonuclease</keyword>
<dbReference type="GO" id="GO:0004534">
    <property type="term" value="F:5'-3' RNA exonuclease activity"/>
    <property type="evidence" value="ECO:0007669"/>
    <property type="project" value="UniProtKB-UniRule"/>
</dbReference>
<evidence type="ECO:0000256" key="13">
    <source>
        <dbReference type="SAM" id="MobiDB-lite"/>
    </source>
</evidence>
<dbReference type="GO" id="GO:0005737">
    <property type="term" value="C:cytoplasm"/>
    <property type="evidence" value="ECO:0007669"/>
    <property type="project" value="UniProtKB-SubCell"/>
</dbReference>
<dbReference type="Pfam" id="PF17770">
    <property type="entry name" value="RNase_J_C"/>
    <property type="match status" value="1"/>
</dbReference>
<feature type="binding site" evidence="11">
    <location>
        <begin position="250"/>
        <end position="252"/>
    </location>
    <ligand>
        <name>substrate</name>
    </ligand>
</feature>
<protein>
    <recommendedName>
        <fullName evidence="9">Ribonuclease J</fullName>
        <shortName evidence="9">RNase J</shortName>
        <ecNumber evidence="9">3.1.-.-</ecNumber>
    </recommendedName>
</protein>
<dbReference type="Proteomes" id="UP000198857">
    <property type="component" value="Unassembled WGS sequence"/>
</dbReference>
<feature type="binding site" evidence="12">
    <location>
        <position position="92"/>
    </location>
    <ligand>
        <name>Zn(2+)</name>
        <dbReference type="ChEBI" id="CHEBI:29105"/>
        <label>1</label>
        <note>catalytic</note>
    </ligand>
</feature>